<dbReference type="Pfam" id="PF22765">
    <property type="entry name" value="DUF7010"/>
    <property type="match status" value="1"/>
</dbReference>
<name>A0A0R2GSV8_9LACO</name>
<feature type="transmembrane region" description="Helical" evidence="1">
    <location>
        <begin position="107"/>
        <end position="125"/>
    </location>
</feature>
<dbReference type="PROSITE" id="PS51257">
    <property type="entry name" value="PROKAR_LIPOPROTEIN"/>
    <property type="match status" value="1"/>
</dbReference>
<evidence type="ECO:0000313" key="3">
    <source>
        <dbReference type="Proteomes" id="UP000051639"/>
    </source>
</evidence>
<sequence>MEQLNRLRLECAKNQKRGLPFILASVIIWLGIACIFLSPLPPLTKNLLTFICTGFLLPLSLFISRLIRVDFQNKTNPLSKLGIIFSMNQLPYLLIAMWIYPTIPAKMIMVIAIIFGAHLMPFSWLYHSKVYLGLSIVIPIFALLVGLNFSPAILAITMIGVEIIFVGLLILENRASL</sequence>
<accession>A0A0R2GSV8</accession>
<dbReference type="PATRIC" id="fig|148604.4.peg.1545"/>
<keyword evidence="1" id="KW-0472">Membrane</keyword>
<keyword evidence="1" id="KW-1133">Transmembrane helix</keyword>
<feature type="transmembrane region" description="Helical" evidence="1">
    <location>
        <begin position="153"/>
        <end position="171"/>
    </location>
</feature>
<keyword evidence="1" id="KW-0812">Transmembrane</keyword>
<gene>
    <name evidence="2" type="ORF">IV41_GL001505</name>
</gene>
<feature type="transmembrane region" description="Helical" evidence="1">
    <location>
        <begin position="47"/>
        <end position="67"/>
    </location>
</feature>
<dbReference type="InterPro" id="IPR053824">
    <property type="entry name" value="DUF7010"/>
</dbReference>
<organism evidence="2 3">
    <name type="scientific">Limosilactobacillus ingluviei</name>
    <dbReference type="NCBI Taxonomy" id="148604"/>
    <lineage>
        <taxon>Bacteria</taxon>
        <taxon>Bacillati</taxon>
        <taxon>Bacillota</taxon>
        <taxon>Bacilli</taxon>
        <taxon>Lactobacillales</taxon>
        <taxon>Lactobacillaceae</taxon>
        <taxon>Limosilactobacillus</taxon>
    </lineage>
</organism>
<protein>
    <submittedName>
        <fullName evidence="2">Uncharacterized protein</fullName>
    </submittedName>
</protein>
<dbReference type="AlphaFoldDB" id="A0A0R2GSV8"/>
<reference evidence="2 3" key="1">
    <citation type="journal article" date="2015" name="Genome Announc.">
        <title>Expanding the biotechnology potential of lactobacilli through comparative genomics of 213 strains and associated genera.</title>
        <authorList>
            <person name="Sun Z."/>
            <person name="Harris H.M."/>
            <person name="McCann A."/>
            <person name="Guo C."/>
            <person name="Argimon S."/>
            <person name="Zhang W."/>
            <person name="Yang X."/>
            <person name="Jeffery I.B."/>
            <person name="Cooney J.C."/>
            <person name="Kagawa T.F."/>
            <person name="Liu W."/>
            <person name="Song Y."/>
            <person name="Salvetti E."/>
            <person name="Wrobel A."/>
            <person name="Rasinkangas P."/>
            <person name="Parkhill J."/>
            <person name="Rea M.C."/>
            <person name="O'Sullivan O."/>
            <person name="Ritari J."/>
            <person name="Douillard F.P."/>
            <person name="Paul Ross R."/>
            <person name="Yang R."/>
            <person name="Briner A.E."/>
            <person name="Felis G.E."/>
            <person name="de Vos W.M."/>
            <person name="Barrangou R."/>
            <person name="Klaenhammer T.R."/>
            <person name="Caufield P.W."/>
            <person name="Cui Y."/>
            <person name="Zhang H."/>
            <person name="O'Toole P.W."/>
        </authorList>
    </citation>
    <scope>NUCLEOTIDE SEQUENCE [LARGE SCALE GENOMIC DNA]</scope>
    <source>
        <strain evidence="2 3">DSM 14792</strain>
    </source>
</reference>
<keyword evidence="3" id="KW-1185">Reference proteome</keyword>
<dbReference type="OrthoDB" id="3242785at2"/>
<dbReference type="RefSeq" id="WP_056994888.1">
    <property type="nucleotide sequence ID" value="NZ_JQBA01000046.1"/>
</dbReference>
<dbReference type="Proteomes" id="UP000051639">
    <property type="component" value="Unassembled WGS sequence"/>
</dbReference>
<feature type="transmembrane region" description="Helical" evidence="1">
    <location>
        <begin position="130"/>
        <end position="147"/>
    </location>
</feature>
<dbReference type="EMBL" id="JQBA01000046">
    <property type="protein sequence ID" value="KRN43624.1"/>
    <property type="molecule type" value="Genomic_DNA"/>
</dbReference>
<feature type="transmembrane region" description="Helical" evidence="1">
    <location>
        <begin position="79"/>
        <end position="101"/>
    </location>
</feature>
<comment type="caution">
    <text evidence="2">The sequence shown here is derived from an EMBL/GenBank/DDBJ whole genome shotgun (WGS) entry which is preliminary data.</text>
</comment>
<evidence type="ECO:0000313" key="2">
    <source>
        <dbReference type="EMBL" id="KRN43624.1"/>
    </source>
</evidence>
<evidence type="ECO:0000256" key="1">
    <source>
        <dbReference type="SAM" id="Phobius"/>
    </source>
</evidence>
<feature type="transmembrane region" description="Helical" evidence="1">
    <location>
        <begin position="21"/>
        <end position="41"/>
    </location>
</feature>
<proteinExistence type="predicted"/>